<dbReference type="EMBL" id="CM017647">
    <property type="protein sequence ID" value="TYJ06953.1"/>
    <property type="molecule type" value="Genomic_DNA"/>
</dbReference>
<evidence type="ECO:0000313" key="2">
    <source>
        <dbReference type="Proteomes" id="UP000323597"/>
    </source>
</evidence>
<proteinExistence type="predicted"/>
<accession>A0A5D2WZI0</accession>
<name>A0A5D2WZI0_GOSMU</name>
<keyword evidence="2" id="KW-1185">Reference proteome</keyword>
<dbReference type="AlphaFoldDB" id="A0A5D2WZI0"/>
<evidence type="ECO:0000313" key="1">
    <source>
        <dbReference type="EMBL" id="TYJ06953.1"/>
    </source>
</evidence>
<dbReference type="Proteomes" id="UP000323597">
    <property type="component" value="Chromosome A12"/>
</dbReference>
<organism evidence="1 2">
    <name type="scientific">Gossypium mustelinum</name>
    <name type="common">Cotton</name>
    <name type="synonym">Gossypium caicoense</name>
    <dbReference type="NCBI Taxonomy" id="34275"/>
    <lineage>
        <taxon>Eukaryota</taxon>
        <taxon>Viridiplantae</taxon>
        <taxon>Streptophyta</taxon>
        <taxon>Embryophyta</taxon>
        <taxon>Tracheophyta</taxon>
        <taxon>Spermatophyta</taxon>
        <taxon>Magnoliopsida</taxon>
        <taxon>eudicotyledons</taxon>
        <taxon>Gunneridae</taxon>
        <taxon>Pentapetalae</taxon>
        <taxon>rosids</taxon>
        <taxon>malvids</taxon>
        <taxon>Malvales</taxon>
        <taxon>Malvaceae</taxon>
        <taxon>Malvoideae</taxon>
        <taxon>Gossypium</taxon>
    </lineage>
</organism>
<sequence>MLQVLLHGNLKTTASNKDTTVRSDIWGDLADQGVFLN</sequence>
<reference evidence="1 2" key="1">
    <citation type="submission" date="2019-07" db="EMBL/GenBank/DDBJ databases">
        <title>WGS assembly of Gossypium mustelinum.</title>
        <authorList>
            <person name="Chen Z.J."/>
            <person name="Sreedasyam A."/>
            <person name="Ando A."/>
            <person name="Song Q."/>
            <person name="De L."/>
            <person name="Hulse-Kemp A."/>
            <person name="Ding M."/>
            <person name="Ye W."/>
            <person name="Kirkbride R."/>
            <person name="Jenkins J."/>
            <person name="Plott C."/>
            <person name="Lovell J."/>
            <person name="Lin Y.-M."/>
            <person name="Vaughn R."/>
            <person name="Liu B."/>
            <person name="Li W."/>
            <person name="Simpson S."/>
            <person name="Scheffler B."/>
            <person name="Saski C."/>
            <person name="Grover C."/>
            <person name="Hu G."/>
            <person name="Conover J."/>
            <person name="Carlson J."/>
            <person name="Shu S."/>
            <person name="Boston L."/>
            <person name="Williams M."/>
            <person name="Peterson D."/>
            <person name="Mcgee K."/>
            <person name="Jones D."/>
            <person name="Wendel J."/>
            <person name="Stelly D."/>
            <person name="Grimwood J."/>
            <person name="Schmutz J."/>
        </authorList>
    </citation>
    <scope>NUCLEOTIDE SEQUENCE [LARGE SCALE GENOMIC DNA]</scope>
    <source>
        <strain evidence="1">1408120.09</strain>
    </source>
</reference>
<protein>
    <submittedName>
        <fullName evidence="1">Uncharacterized protein</fullName>
    </submittedName>
</protein>
<gene>
    <name evidence="1" type="ORF">E1A91_A12G270700v1</name>
</gene>